<dbReference type="EMBL" id="CZCZ02000015">
    <property type="protein sequence ID" value="CAC5344834.1"/>
    <property type="molecule type" value="Genomic_DNA"/>
</dbReference>
<dbReference type="RefSeq" id="WP_043936820.1">
    <property type="nucleotide sequence ID" value="NZ_LR812491.1"/>
</dbReference>
<evidence type="ECO:0000256" key="1">
    <source>
        <dbReference type="PROSITE-ProRule" id="PRU00182"/>
    </source>
</evidence>
<protein>
    <submittedName>
        <fullName evidence="2">RNA-binding S4 (Modular protein)</fullName>
    </submittedName>
</protein>
<gene>
    <name evidence="2" type="ORF">PLAN_50039</name>
</gene>
<sequence length="80" mass="8640">MSETIKLDQFLKFMGEVSTGGQAKILIKYGDVEVNGEVETRRGRKLVTGDQVLVNGKTLTVNLYSREQGTAPPNPPCTGG</sequence>
<dbReference type="InterPro" id="IPR036986">
    <property type="entry name" value="S4_RNA-bd_sf"/>
</dbReference>
<proteinExistence type="predicted"/>
<evidence type="ECO:0000313" key="2">
    <source>
        <dbReference type="EMBL" id="CAC5344834.1"/>
    </source>
</evidence>
<dbReference type="CDD" id="cd00165">
    <property type="entry name" value="S4"/>
    <property type="match status" value="1"/>
</dbReference>
<organism evidence="2 3">
    <name type="scientific">Planktothrix rubescens CCAP 1459/22</name>
    <dbReference type="NCBI Taxonomy" id="329571"/>
    <lineage>
        <taxon>Bacteria</taxon>
        <taxon>Bacillati</taxon>
        <taxon>Cyanobacteriota</taxon>
        <taxon>Cyanophyceae</taxon>
        <taxon>Oscillatoriophycideae</taxon>
        <taxon>Oscillatoriales</taxon>
        <taxon>Microcoleaceae</taxon>
        <taxon>Planktothrix</taxon>
    </lineage>
</organism>
<name>A0A6J7ZQU7_PLARU</name>
<reference evidence="2" key="1">
    <citation type="submission" date="2020-05" db="EMBL/GenBank/DDBJ databases">
        <authorList>
            <consortium name="Genoscope - CEA"/>
            <person name="William W."/>
        </authorList>
    </citation>
    <scope>NUCLEOTIDE SEQUENCE [LARGE SCALE GENOMIC DNA]</scope>
    <source>
        <strain evidence="2">PCC 7821</strain>
    </source>
</reference>
<dbReference type="Proteomes" id="UP000196521">
    <property type="component" value="Unassembled WGS sequence"/>
</dbReference>
<keyword evidence="1" id="KW-0694">RNA-binding</keyword>
<dbReference type="GO" id="GO:0003723">
    <property type="term" value="F:RNA binding"/>
    <property type="evidence" value="ECO:0007669"/>
    <property type="project" value="UniProtKB-KW"/>
</dbReference>
<dbReference type="Pfam" id="PF13275">
    <property type="entry name" value="S4_2"/>
    <property type="match status" value="1"/>
</dbReference>
<evidence type="ECO:0000313" key="3">
    <source>
        <dbReference type="Proteomes" id="UP000196521"/>
    </source>
</evidence>
<dbReference type="Gene3D" id="3.10.290.10">
    <property type="entry name" value="RNA-binding S4 domain"/>
    <property type="match status" value="1"/>
</dbReference>
<keyword evidence="3" id="KW-1185">Reference proteome</keyword>
<dbReference type="AlphaFoldDB" id="A0A6J7ZQU7"/>
<dbReference type="SUPFAM" id="SSF55174">
    <property type="entry name" value="Alpha-L RNA-binding motif"/>
    <property type="match status" value="1"/>
</dbReference>
<accession>A0A6J7ZQU7</accession>
<dbReference type="PROSITE" id="PS50889">
    <property type="entry name" value="S4"/>
    <property type="match status" value="1"/>
</dbReference>
<comment type="caution">
    <text evidence="2">The sequence shown here is derived from an EMBL/GenBank/DDBJ whole genome shotgun (WGS) entry which is preliminary data.</text>
</comment>